<name>A0A011WVL3_RUMAL</name>
<evidence type="ECO:0000313" key="1">
    <source>
        <dbReference type="EMBL" id="EXM41015.1"/>
    </source>
</evidence>
<dbReference type="PATRIC" id="fig|1341156.4.peg.272"/>
<dbReference type="Pfam" id="PF13749">
    <property type="entry name" value="HATPase_c_4"/>
    <property type="match status" value="1"/>
</dbReference>
<protein>
    <submittedName>
        <fullName evidence="1">Uncharacterized protein</fullName>
    </submittedName>
</protein>
<dbReference type="PANTHER" id="PTHR30595">
    <property type="entry name" value="GLPR-RELATED TRANSCRIPTIONAL REPRESSOR"/>
    <property type="match status" value="1"/>
</dbReference>
<dbReference type="PANTHER" id="PTHR30595:SF6">
    <property type="entry name" value="SCHLAFEN ALBA-2 DOMAIN-CONTAINING PROTEIN"/>
    <property type="match status" value="1"/>
</dbReference>
<comment type="caution">
    <text evidence="1">The sequence shown here is derived from an EMBL/GenBank/DDBJ whole genome shotgun (WGS) entry which is preliminary data.</text>
</comment>
<dbReference type="EMBL" id="JEOB01000001">
    <property type="protein sequence ID" value="EXM41015.1"/>
    <property type="molecule type" value="Genomic_DNA"/>
</dbReference>
<dbReference type="Proteomes" id="UP000021369">
    <property type="component" value="Unassembled WGS sequence"/>
</dbReference>
<gene>
    <name evidence="1" type="ORF">RASY3_02725</name>
</gene>
<keyword evidence="2" id="KW-1185">Reference proteome</keyword>
<dbReference type="InterPro" id="IPR038475">
    <property type="entry name" value="RecG_C_sf"/>
</dbReference>
<reference evidence="1 2" key="1">
    <citation type="submission" date="2013-06" db="EMBL/GenBank/DDBJ databases">
        <title>Rumen cellulosomics: divergent fiber-degrading strategies revealed by comparative genome-wide analysis of six Ruminococcal strains.</title>
        <authorList>
            <person name="Dassa B."/>
            <person name="Borovok I."/>
            <person name="Lamed R."/>
            <person name="Flint H."/>
            <person name="Yeoman C.J."/>
            <person name="White B."/>
            <person name="Bayer E.A."/>
        </authorList>
    </citation>
    <scope>NUCLEOTIDE SEQUENCE [LARGE SCALE GENOMIC DNA]</scope>
    <source>
        <strain evidence="1 2">SY3</strain>
    </source>
</reference>
<sequence length="191" mass="21726">YQEQFDDSTRWTDRIVSSSGDWSGNVYDFYFKVYNRIAQDIKTPFKIKNGERIDDTPVHTALREALANCIINADYYGRQGLVIIKKRDTITFSNPGNFRIDVEAAKSGGVSDPRNTTLIKMFNLIDIGERAGSGIPNIYRVWDRQGWEPPVITEDFEPERITLSLSVISEPNDLSTVSGKKTLIKSVDKKR</sequence>
<proteinExistence type="predicted"/>
<feature type="non-terminal residue" evidence="1">
    <location>
        <position position="1"/>
    </location>
</feature>
<evidence type="ECO:0000313" key="2">
    <source>
        <dbReference type="Proteomes" id="UP000021369"/>
    </source>
</evidence>
<accession>A0A011WVL3</accession>
<dbReference type="Gene3D" id="3.30.565.60">
    <property type="match status" value="1"/>
</dbReference>
<dbReference type="AlphaFoldDB" id="A0A011WVL3"/>
<dbReference type="RefSeq" id="WP_278245433.1">
    <property type="nucleotide sequence ID" value="NZ_JEOB01000001.1"/>
</dbReference>
<organism evidence="1 2">
    <name type="scientific">Ruminococcus albus SY3</name>
    <dbReference type="NCBI Taxonomy" id="1341156"/>
    <lineage>
        <taxon>Bacteria</taxon>
        <taxon>Bacillati</taxon>
        <taxon>Bacillota</taxon>
        <taxon>Clostridia</taxon>
        <taxon>Eubacteriales</taxon>
        <taxon>Oscillospiraceae</taxon>
        <taxon>Ruminococcus</taxon>
    </lineage>
</organism>